<dbReference type="PANTHER" id="PTHR11649:SF13">
    <property type="entry name" value="ENGB-TYPE G DOMAIN-CONTAINING PROTEIN"/>
    <property type="match status" value="1"/>
</dbReference>
<name>A0A250WV66_9CHLO</name>
<evidence type="ECO:0000256" key="1">
    <source>
        <dbReference type="ARBA" id="ARBA00001946"/>
    </source>
</evidence>
<dbReference type="InterPro" id="IPR019987">
    <property type="entry name" value="GTP-bd_ribosome_bio_YsxC"/>
</dbReference>
<keyword evidence="9" id="KW-0131">Cell cycle</keyword>
<dbReference type="InterPro" id="IPR030393">
    <property type="entry name" value="G_ENGB_dom"/>
</dbReference>
<accession>A0A250WV66</accession>
<dbReference type="GO" id="GO:0051301">
    <property type="term" value="P:cell division"/>
    <property type="evidence" value="ECO:0007669"/>
    <property type="project" value="UniProtKB-KW"/>
</dbReference>
<evidence type="ECO:0000256" key="4">
    <source>
        <dbReference type="ARBA" id="ARBA00022723"/>
    </source>
</evidence>
<evidence type="ECO:0000256" key="3">
    <source>
        <dbReference type="ARBA" id="ARBA00022618"/>
    </source>
</evidence>
<keyword evidence="7" id="KW-0342">GTP-binding</keyword>
<dbReference type="SUPFAM" id="SSF52540">
    <property type="entry name" value="P-loop containing nucleoside triphosphate hydrolases"/>
    <property type="match status" value="1"/>
</dbReference>
<keyword evidence="6" id="KW-0460">Magnesium</keyword>
<protein>
    <recommendedName>
        <fullName evidence="10">EngB-type G domain-containing protein</fullName>
    </recommendedName>
</protein>
<keyword evidence="4" id="KW-0479">Metal-binding</keyword>
<evidence type="ECO:0000256" key="6">
    <source>
        <dbReference type="ARBA" id="ARBA00022842"/>
    </source>
</evidence>
<dbReference type="PANTHER" id="PTHR11649">
    <property type="entry name" value="MSS1/TRME-RELATED GTP-BINDING PROTEIN"/>
    <property type="match status" value="1"/>
</dbReference>
<dbReference type="HAMAP" id="MF_00321">
    <property type="entry name" value="GTPase_EngB"/>
    <property type="match status" value="1"/>
</dbReference>
<keyword evidence="8" id="KW-0717">Septation</keyword>
<dbReference type="AlphaFoldDB" id="A0A250WV66"/>
<dbReference type="Proteomes" id="UP000232323">
    <property type="component" value="Unassembled WGS sequence"/>
</dbReference>
<dbReference type="Pfam" id="PF01926">
    <property type="entry name" value="MMR_HSR1"/>
    <property type="match status" value="1"/>
</dbReference>
<dbReference type="InterPro" id="IPR006073">
    <property type="entry name" value="GTP-bd"/>
</dbReference>
<sequence length="260" mass="29294">MFLTQDFRFLRIRNRTTSRTKTCSLTQRALSSSHNIPGSKGEFTYLKLQLPPAENTRVKKATFVKSSPSVKLCPPDRYPEFALIGRSNVGKSSLINCLTEHNGLAKVSKEPGMTKLINHYLINDTWCIVDLPGYGFAKTAGKEARDSWIKFTKDFFISRDNLVHVLLLVDASTPPQQLDMECANWLAECEVPFAFVFTKIDSNKKEGPTCSKNIRAFKQMLAKDWEELPWCFETSSKTGSGKSELLGYLASLRALHLMNA</sequence>
<reference evidence="11 12" key="1">
    <citation type="submission" date="2017-08" db="EMBL/GenBank/DDBJ databases">
        <title>Acidophilic green algal genome provides insights into adaptation to an acidic environment.</title>
        <authorList>
            <person name="Hirooka S."/>
            <person name="Hirose Y."/>
            <person name="Kanesaki Y."/>
            <person name="Higuchi S."/>
            <person name="Fujiwara T."/>
            <person name="Onuma R."/>
            <person name="Era A."/>
            <person name="Ohbayashi R."/>
            <person name="Uzuka A."/>
            <person name="Nozaki H."/>
            <person name="Yoshikawa H."/>
            <person name="Miyagishima S.Y."/>
        </authorList>
    </citation>
    <scope>NUCLEOTIDE SEQUENCE [LARGE SCALE GENOMIC DNA]</scope>
    <source>
        <strain evidence="11 12">NIES-2499</strain>
    </source>
</reference>
<dbReference type="OrthoDB" id="391988at2759"/>
<dbReference type="STRING" id="1157962.A0A250WV66"/>
<comment type="caution">
    <text evidence="11">The sequence shown here is derived from an EMBL/GenBank/DDBJ whole genome shotgun (WGS) entry which is preliminary data.</text>
</comment>
<dbReference type="NCBIfam" id="TIGR03598">
    <property type="entry name" value="GTPase_YsxC"/>
    <property type="match status" value="1"/>
</dbReference>
<dbReference type="InterPro" id="IPR027417">
    <property type="entry name" value="P-loop_NTPase"/>
</dbReference>
<keyword evidence="5" id="KW-0547">Nucleotide-binding</keyword>
<dbReference type="Gene3D" id="3.40.50.300">
    <property type="entry name" value="P-loop containing nucleotide triphosphate hydrolases"/>
    <property type="match status" value="1"/>
</dbReference>
<comment type="similarity">
    <text evidence="2">Belongs to the TRAFAC class TrmE-Era-EngA-EngB-Septin-like GTPase superfamily. EngB GTPase family.</text>
</comment>
<evidence type="ECO:0000256" key="9">
    <source>
        <dbReference type="ARBA" id="ARBA00023306"/>
    </source>
</evidence>
<evidence type="ECO:0000259" key="10">
    <source>
        <dbReference type="PROSITE" id="PS51706"/>
    </source>
</evidence>
<evidence type="ECO:0000313" key="11">
    <source>
        <dbReference type="EMBL" id="GAX74646.1"/>
    </source>
</evidence>
<evidence type="ECO:0000256" key="2">
    <source>
        <dbReference type="ARBA" id="ARBA00009638"/>
    </source>
</evidence>
<keyword evidence="3" id="KW-0132">Cell division</keyword>
<gene>
    <name evidence="11" type="ORF">CEUSTIGMA_g2094.t1</name>
</gene>
<dbReference type="GO" id="GO:0046872">
    <property type="term" value="F:metal ion binding"/>
    <property type="evidence" value="ECO:0007669"/>
    <property type="project" value="UniProtKB-KW"/>
</dbReference>
<feature type="domain" description="EngB-type G" evidence="10">
    <location>
        <begin position="77"/>
        <end position="255"/>
    </location>
</feature>
<dbReference type="EMBL" id="BEGY01000008">
    <property type="protein sequence ID" value="GAX74646.1"/>
    <property type="molecule type" value="Genomic_DNA"/>
</dbReference>
<evidence type="ECO:0000313" key="12">
    <source>
        <dbReference type="Proteomes" id="UP000232323"/>
    </source>
</evidence>
<keyword evidence="12" id="KW-1185">Reference proteome</keyword>
<organism evidence="11 12">
    <name type="scientific">Chlamydomonas eustigma</name>
    <dbReference type="NCBI Taxonomy" id="1157962"/>
    <lineage>
        <taxon>Eukaryota</taxon>
        <taxon>Viridiplantae</taxon>
        <taxon>Chlorophyta</taxon>
        <taxon>core chlorophytes</taxon>
        <taxon>Chlorophyceae</taxon>
        <taxon>CS clade</taxon>
        <taxon>Chlamydomonadales</taxon>
        <taxon>Chlamydomonadaceae</taxon>
        <taxon>Chlamydomonas</taxon>
    </lineage>
</organism>
<comment type="cofactor">
    <cofactor evidence="1">
        <name>Mg(2+)</name>
        <dbReference type="ChEBI" id="CHEBI:18420"/>
    </cofactor>
</comment>
<dbReference type="CDD" id="cd01876">
    <property type="entry name" value="YihA_EngB"/>
    <property type="match status" value="1"/>
</dbReference>
<dbReference type="GO" id="GO:0005525">
    <property type="term" value="F:GTP binding"/>
    <property type="evidence" value="ECO:0007669"/>
    <property type="project" value="UniProtKB-KW"/>
</dbReference>
<proteinExistence type="inferred from homology"/>
<evidence type="ECO:0000256" key="8">
    <source>
        <dbReference type="ARBA" id="ARBA00023210"/>
    </source>
</evidence>
<dbReference type="PROSITE" id="PS51706">
    <property type="entry name" value="G_ENGB"/>
    <property type="match status" value="1"/>
</dbReference>
<evidence type="ECO:0000256" key="7">
    <source>
        <dbReference type="ARBA" id="ARBA00023134"/>
    </source>
</evidence>
<evidence type="ECO:0000256" key="5">
    <source>
        <dbReference type="ARBA" id="ARBA00022741"/>
    </source>
</evidence>